<evidence type="ECO:0000256" key="2">
    <source>
        <dbReference type="SAM" id="Phobius"/>
    </source>
</evidence>
<evidence type="ECO:0000313" key="4">
    <source>
        <dbReference type="Proteomes" id="UP000240542"/>
    </source>
</evidence>
<dbReference type="OrthoDB" id="4559570at2"/>
<feature type="transmembrane region" description="Helical" evidence="2">
    <location>
        <begin position="94"/>
        <end position="121"/>
    </location>
</feature>
<accession>A0A2P8CZX3</accession>
<feature type="region of interest" description="Disordered" evidence="1">
    <location>
        <begin position="1"/>
        <end position="22"/>
    </location>
</feature>
<organism evidence="3 4">
    <name type="scientific">Murinocardiopsis flavida</name>
    <dbReference type="NCBI Taxonomy" id="645275"/>
    <lineage>
        <taxon>Bacteria</taxon>
        <taxon>Bacillati</taxon>
        <taxon>Actinomycetota</taxon>
        <taxon>Actinomycetes</taxon>
        <taxon>Streptosporangiales</taxon>
        <taxon>Nocardiopsidaceae</taxon>
        <taxon>Murinocardiopsis</taxon>
    </lineage>
</organism>
<evidence type="ECO:0000313" key="3">
    <source>
        <dbReference type="EMBL" id="PSK90502.1"/>
    </source>
</evidence>
<keyword evidence="2" id="KW-0812">Transmembrane</keyword>
<name>A0A2P8CZX3_9ACTN</name>
<sequence>MADPAPRTAAEHVRADAPRAGGPRAVRRTRRVVVAVLVLGLVAAGFAAFAAVPLGRRFYLLEAPVLYAVAAPACWFAATVLYSVAARRVWGHRVWVIVVVAVAGALLCAAGAVLASLVALVHSGPPEETVAAEVAPGGRHVLVAESYVSVIDPSCRVYLRERGGPFSRQVVVWDRQEAPCPERMEFAGGNRIRIVEEAVPGRDTAPPLTTTFDRRRMSVAEELGGW</sequence>
<feature type="transmembrane region" description="Helical" evidence="2">
    <location>
        <begin position="64"/>
        <end position="82"/>
    </location>
</feature>
<dbReference type="Proteomes" id="UP000240542">
    <property type="component" value="Unassembled WGS sequence"/>
</dbReference>
<dbReference type="EMBL" id="PYGA01000022">
    <property type="protein sequence ID" value="PSK90502.1"/>
    <property type="molecule type" value="Genomic_DNA"/>
</dbReference>
<comment type="caution">
    <text evidence="3">The sequence shown here is derived from an EMBL/GenBank/DDBJ whole genome shotgun (WGS) entry which is preliminary data.</text>
</comment>
<dbReference type="AlphaFoldDB" id="A0A2P8CZX3"/>
<gene>
    <name evidence="3" type="ORF">CLV63_12236</name>
</gene>
<evidence type="ECO:0000256" key="1">
    <source>
        <dbReference type="SAM" id="MobiDB-lite"/>
    </source>
</evidence>
<dbReference type="RefSeq" id="WP_106585795.1">
    <property type="nucleotide sequence ID" value="NZ_PYGA01000022.1"/>
</dbReference>
<feature type="transmembrane region" description="Helical" evidence="2">
    <location>
        <begin position="32"/>
        <end position="52"/>
    </location>
</feature>
<keyword evidence="4" id="KW-1185">Reference proteome</keyword>
<keyword evidence="2" id="KW-0472">Membrane</keyword>
<protein>
    <submittedName>
        <fullName evidence="3">Uncharacterized protein</fullName>
    </submittedName>
</protein>
<reference evidence="3 4" key="1">
    <citation type="submission" date="2018-03" db="EMBL/GenBank/DDBJ databases">
        <title>Genomic Encyclopedia of Archaeal and Bacterial Type Strains, Phase II (KMG-II): from individual species to whole genera.</title>
        <authorList>
            <person name="Goeker M."/>
        </authorList>
    </citation>
    <scope>NUCLEOTIDE SEQUENCE [LARGE SCALE GENOMIC DNA]</scope>
    <source>
        <strain evidence="3 4">DSM 45312</strain>
    </source>
</reference>
<proteinExistence type="predicted"/>
<keyword evidence="2" id="KW-1133">Transmembrane helix</keyword>